<dbReference type="GO" id="GO:0046983">
    <property type="term" value="F:protein dimerization activity"/>
    <property type="evidence" value="ECO:0007669"/>
    <property type="project" value="InterPro"/>
</dbReference>
<feature type="region of interest" description="Disordered" evidence="6">
    <location>
        <begin position="520"/>
        <end position="541"/>
    </location>
</feature>
<evidence type="ECO:0000256" key="1">
    <source>
        <dbReference type="ARBA" id="ARBA00022737"/>
    </source>
</evidence>
<organism evidence="9 10">
    <name type="scientific">Carassius auratus</name>
    <name type="common">Goldfish</name>
    <dbReference type="NCBI Taxonomy" id="7957"/>
    <lineage>
        <taxon>Eukaryota</taxon>
        <taxon>Metazoa</taxon>
        <taxon>Chordata</taxon>
        <taxon>Craniata</taxon>
        <taxon>Vertebrata</taxon>
        <taxon>Euteleostomi</taxon>
        <taxon>Actinopterygii</taxon>
        <taxon>Neopterygii</taxon>
        <taxon>Teleostei</taxon>
        <taxon>Ostariophysi</taxon>
        <taxon>Cypriniformes</taxon>
        <taxon>Cyprinidae</taxon>
        <taxon>Cyprininae</taxon>
        <taxon>Carassius</taxon>
    </lineage>
</organism>
<feature type="domain" description="BHLH" evidence="8">
    <location>
        <begin position="93"/>
        <end position="146"/>
    </location>
</feature>
<keyword evidence="4" id="KW-0804">Transcription</keyword>
<dbReference type="InterPro" id="IPR035965">
    <property type="entry name" value="PAS-like_dom_sf"/>
</dbReference>
<dbReference type="SMART" id="SM00086">
    <property type="entry name" value="PAC"/>
    <property type="match status" value="1"/>
</dbReference>
<dbReference type="GeneID" id="113061577"/>
<dbReference type="SUPFAM" id="SSF55785">
    <property type="entry name" value="PYP-like sensor domain (PAS domain)"/>
    <property type="match status" value="2"/>
</dbReference>
<dbReference type="Pfam" id="PF14598">
    <property type="entry name" value="PAS_11"/>
    <property type="match status" value="1"/>
</dbReference>
<evidence type="ECO:0000259" key="7">
    <source>
        <dbReference type="PROSITE" id="PS50112"/>
    </source>
</evidence>
<feature type="domain" description="PAS" evidence="7">
    <location>
        <begin position="334"/>
        <end position="383"/>
    </location>
</feature>
<dbReference type="GO" id="GO:0003700">
    <property type="term" value="F:DNA-binding transcription factor activity"/>
    <property type="evidence" value="ECO:0007669"/>
    <property type="project" value="InterPro"/>
</dbReference>
<evidence type="ECO:0000259" key="8">
    <source>
        <dbReference type="PROSITE" id="PS50888"/>
    </source>
</evidence>
<keyword evidence="1" id="KW-0677">Repeat</keyword>
<evidence type="ECO:0000313" key="10">
    <source>
        <dbReference type="RefSeq" id="XP_026086580.1"/>
    </source>
</evidence>
<dbReference type="GO" id="GO:0003677">
    <property type="term" value="F:DNA binding"/>
    <property type="evidence" value="ECO:0007669"/>
    <property type="project" value="UniProtKB-KW"/>
</dbReference>
<proteinExistence type="predicted"/>
<dbReference type="CDD" id="cd11469">
    <property type="entry name" value="bHLH-PAS_ARNTL2_PASD9"/>
    <property type="match status" value="1"/>
</dbReference>
<feature type="region of interest" description="Disordered" evidence="6">
    <location>
        <begin position="53"/>
        <end position="87"/>
    </location>
</feature>
<dbReference type="Gene3D" id="3.30.450.20">
    <property type="entry name" value="PAS domain"/>
    <property type="match status" value="2"/>
</dbReference>
<dbReference type="FunFam" id="4.10.280.10:FF:000018">
    <property type="entry name" value="Aryl hydrocarbon receptor nuclear translocator-like protein 1"/>
    <property type="match status" value="1"/>
</dbReference>
<dbReference type="SMART" id="SM00353">
    <property type="entry name" value="HLH"/>
    <property type="match status" value="1"/>
</dbReference>
<dbReference type="GO" id="GO:0005737">
    <property type="term" value="C:cytoplasm"/>
    <property type="evidence" value="ECO:0007669"/>
    <property type="project" value="InterPro"/>
</dbReference>
<dbReference type="GO" id="GO:0005667">
    <property type="term" value="C:transcription regulator complex"/>
    <property type="evidence" value="ECO:0007669"/>
    <property type="project" value="InterPro"/>
</dbReference>
<keyword evidence="9" id="KW-1185">Reference proteome</keyword>
<feature type="compositionally biased region" description="Basic and acidic residues" evidence="6">
    <location>
        <begin position="78"/>
        <end position="87"/>
    </location>
</feature>
<dbReference type="SMART" id="SM00091">
    <property type="entry name" value="PAS"/>
    <property type="match status" value="2"/>
</dbReference>
<reference evidence="10" key="1">
    <citation type="submission" date="2025-08" db="UniProtKB">
        <authorList>
            <consortium name="RefSeq"/>
        </authorList>
    </citation>
    <scope>IDENTIFICATION</scope>
    <source>
        <strain evidence="10">Wakin</strain>
        <tissue evidence="10">Muscle</tissue>
    </source>
</reference>
<dbReference type="RefSeq" id="XP_026086580.1">
    <property type="nucleotide sequence ID" value="XM_026230795.1"/>
</dbReference>
<evidence type="ECO:0000256" key="6">
    <source>
        <dbReference type="SAM" id="MobiDB-lite"/>
    </source>
</evidence>
<dbReference type="SUPFAM" id="SSF47459">
    <property type="entry name" value="HLH, helix-loop-helix DNA-binding domain"/>
    <property type="match status" value="1"/>
</dbReference>
<dbReference type="InterPro" id="IPR011598">
    <property type="entry name" value="bHLH_dom"/>
</dbReference>
<dbReference type="InterPro" id="IPR000014">
    <property type="entry name" value="PAS"/>
</dbReference>
<dbReference type="Pfam" id="PF00010">
    <property type="entry name" value="HLH"/>
    <property type="match status" value="1"/>
</dbReference>
<evidence type="ECO:0000313" key="9">
    <source>
        <dbReference type="Proteomes" id="UP000515129"/>
    </source>
</evidence>
<dbReference type="Gene3D" id="4.10.280.10">
    <property type="entry name" value="Helix-loop-helix DNA-binding domain"/>
    <property type="match status" value="1"/>
</dbReference>
<dbReference type="PRINTS" id="PR00785">
    <property type="entry name" value="NCTRNSLOCATR"/>
</dbReference>
<gene>
    <name evidence="10" type="primary">LOC113061577</name>
</gene>
<dbReference type="InterPro" id="IPR050933">
    <property type="entry name" value="Circadian_TF"/>
</dbReference>
<keyword evidence="2" id="KW-0805">Transcription regulation</keyword>
<dbReference type="InterPro" id="IPR001067">
    <property type="entry name" value="Nuc_translocat"/>
</dbReference>
<dbReference type="NCBIfam" id="TIGR00229">
    <property type="entry name" value="sensory_box"/>
    <property type="match status" value="1"/>
</dbReference>
<dbReference type="GO" id="GO:0005634">
    <property type="term" value="C:nucleus"/>
    <property type="evidence" value="ECO:0007669"/>
    <property type="project" value="InterPro"/>
</dbReference>
<keyword evidence="3" id="KW-0238">DNA-binding</keyword>
<evidence type="ECO:0000256" key="3">
    <source>
        <dbReference type="ARBA" id="ARBA00023125"/>
    </source>
</evidence>
<evidence type="ECO:0000256" key="2">
    <source>
        <dbReference type="ARBA" id="ARBA00023015"/>
    </source>
</evidence>
<accession>A0A6P6LPW3</accession>
<name>A0A6P6LPW3_CARAU</name>
<dbReference type="Proteomes" id="UP000515129">
    <property type="component" value="Chromosome 43"/>
</dbReference>
<protein>
    <submittedName>
        <fullName evidence="10">Aryl hydrocarbon receptor nuclear translocator-like protein 1 isoform X2</fullName>
    </submittedName>
</protein>
<dbReference type="AlphaFoldDB" id="A0A6P6LPW3"/>
<keyword evidence="5" id="KW-0539">Nucleus</keyword>
<dbReference type="InterPro" id="IPR036638">
    <property type="entry name" value="HLH_DNA-bd_sf"/>
</dbReference>
<dbReference type="PANTHER" id="PTHR23042">
    <property type="entry name" value="CIRCADIAN PROTEIN CLOCK/ARNT/BMAL/PAS"/>
    <property type="match status" value="1"/>
</dbReference>
<evidence type="ECO:0000256" key="5">
    <source>
        <dbReference type="ARBA" id="ARBA00023242"/>
    </source>
</evidence>
<dbReference type="CDD" id="cd00130">
    <property type="entry name" value="PAS"/>
    <property type="match status" value="2"/>
</dbReference>
<sequence length="604" mass="66155">MSARNTAAGGGDGAIGEKTGDALEEEPQGLSVSLFGLMTPSSAAGMASGIEMPRKRKGSMDNLETKSASNLEEDMEDDKGRSEGDDQQLKIKCIREPHSQIEKRRRDKMNNLIDELAAMIPTCNPMSRKLDKLTVLRMAVQHLKSLKGATSSFAEANYKPAFLPDDELKHLVLKTELIGQSLFDYVHPKDIGKVKEQLSATELYPRERLIDAKTGLQVQAEIPVGAARLCSGARRSFFCRMKYNKVTIKEEKVFQAGASKKKESQRYCTVHCTGYMRTWPKRQLGTEGEAEADKESSHFSCLVAVGRMHPHTLPQANGEIKVKPTEFVTRYAMDGKFTFVDQRATTILGYLPQELLGTSCYEYFHLDDLPHLADRHRKVLRSKEKIETNCYKFKTKYGSFVTLQSQWFSFINPWTKEVEYIVSTNTVISGKSNPGGSGDKAEQPSSSKASEDDAKNSQQVPIIPGISSASGMIYAGCIGTQIANEIMDYNRMNSSPSSGNTSPFSVPQDKSPLALAQASSNVPNGEATDVEMTGKSGSVEETRGGAFTVGENLMEGSSQLDLESVPGLGALSTDEAAMAVIMSLLETDANLGEAVDFDELHWSL</sequence>
<feature type="region of interest" description="Disordered" evidence="6">
    <location>
        <begin position="429"/>
        <end position="458"/>
    </location>
</feature>
<feature type="region of interest" description="Disordered" evidence="6">
    <location>
        <begin position="1"/>
        <end position="28"/>
    </location>
</feature>
<evidence type="ECO:0000256" key="4">
    <source>
        <dbReference type="ARBA" id="ARBA00023163"/>
    </source>
</evidence>
<dbReference type="GO" id="GO:0048513">
    <property type="term" value="P:animal organ development"/>
    <property type="evidence" value="ECO:0007669"/>
    <property type="project" value="UniProtKB-ARBA"/>
</dbReference>
<dbReference type="InterPro" id="IPR001610">
    <property type="entry name" value="PAC"/>
</dbReference>
<dbReference type="PROSITE" id="PS50112">
    <property type="entry name" value="PAS"/>
    <property type="match status" value="1"/>
</dbReference>
<dbReference type="PROSITE" id="PS50888">
    <property type="entry name" value="BHLH"/>
    <property type="match status" value="1"/>
</dbReference>